<name>A0AC61NMG3_9BACT</name>
<sequence>MDTNDVKKRFDYVVNSLSSPTSYGQVCHEHYDNEPLPSIDVLKEIVEKVRQLIFPGFYGFIPLNTNTLKYYTGLLVDQVYESLVDQVLAGLCFSCNQKRSMSLLSERQKKSKDITIRFIESIPYLREMLSKDVEAAFLNDPAASHRGEVVFSYPSIKAICNYRIANKLYQLGVPMIPRIISELAHSETGIDIHPLANIGESFSIDHGTGVVVGSTCIIGDRVQLFQGVTLGAKSFPLDENGNPIKGVPRHPIVEDDVVIYSNATILGRITVGHHATIGGNVWVTEDVMPYGRVIQGRSRIEKFNDGGGI</sequence>
<dbReference type="Proteomes" id="UP000826212">
    <property type="component" value="Chromosome"/>
</dbReference>
<reference evidence="1" key="1">
    <citation type="submission" date="2021-08" db="EMBL/GenBank/DDBJ databases">
        <title>Novel anaerobic bacterium isolated from sea squirt in East Sea, Republic of Korea.</title>
        <authorList>
            <person name="Nguyen T.H."/>
            <person name="Li Z."/>
            <person name="Lee Y.-J."/>
            <person name="Ko J."/>
            <person name="Kim S.-G."/>
        </authorList>
    </citation>
    <scope>NUCLEOTIDE SEQUENCE</scope>
    <source>
        <strain evidence="1">KCTC 25031</strain>
    </source>
</reference>
<organism evidence="1 2">
    <name type="scientific">Halosquirtibacter laminarini</name>
    <dbReference type="NCBI Taxonomy" id="3374600"/>
    <lineage>
        <taxon>Bacteria</taxon>
        <taxon>Pseudomonadati</taxon>
        <taxon>Bacteroidota</taxon>
        <taxon>Bacteroidia</taxon>
        <taxon>Marinilabiliales</taxon>
        <taxon>Prolixibacteraceae</taxon>
        <taxon>Halosquirtibacter</taxon>
    </lineage>
</organism>
<protein>
    <submittedName>
        <fullName evidence="1">Serine acetyltransferase</fullName>
    </submittedName>
</protein>
<keyword evidence="2" id="KW-1185">Reference proteome</keyword>
<gene>
    <name evidence="1" type="ORF">K4L44_11785</name>
</gene>
<proteinExistence type="predicted"/>
<dbReference type="EMBL" id="CP081303">
    <property type="protein sequence ID" value="QZE13265.1"/>
    <property type="molecule type" value="Genomic_DNA"/>
</dbReference>
<accession>A0AC61NMG3</accession>
<evidence type="ECO:0000313" key="1">
    <source>
        <dbReference type="EMBL" id="QZE13265.1"/>
    </source>
</evidence>
<evidence type="ECO:0000313" key="2">
    <source>
        <dbReference type="Proteomes" id="UP000826212"/>
    </source>
</evidence>